<reference evidence="18 19" key="1">
    <citation type="journal article" date="2020" name="Nature">
        <title>Six reference-quality genomes reveal evolution of bat adaptations.</title>
        <authorList>
            <person name="Jebb D."/>
            <person name="Huang Z."/>
            <person name="Pippel M."/>
            <person name="Hughes G.M."/>
            <person name="Lavrichenko K."/>
            <person name="Devanna P."/>
            <person name="Winkler S."/>
            <person name="Jermiin L.S."/>
            <person name="Skirmuntt E.C."/>
            <person name="Katzourakis A."/>
            <person name="Burkitt-Gray L."/>
            <person name="Ray D.A."/>
            <person name="Sullivan K.A.M."/>
            <person name="Roscito J.G."/>
            <person name="Kirilenko B.M."/>
            <person name="Davalos L.M."/>
            <person name="Corthals A.P."/>
            <person name="Power M.L."/>
            <person name="Jones G."/>
            <person name="Ransome R.D."/>
            <person name="Dechmann D.K.N."/>
            <person name="Locatelli A.G."/>
            <person name="Puechmaille S.J."/>
            <person name="Fedrigo O."/>
            <person name="Jarvis E.D."/>
            <person name="Hiller M."/>
            <person name="Vernes S.C."/>
            <person name="Myers E.W."/>
            <person name="Teeling E.C."/>
        </authorList>
    </citation>
    <scope>NUCLEOTIDE SEQUENCE [LARGE SCALE GENOMIC DNA]</scope>
    <source>
        <strain evidence="18">MRhiFer1</strain>
        <tissue evidence="18">Lung</tissue>
    </source>
</reference>
<dbReference type="EC" id="5.3.4.1" evidence="5"/>
<dbReference type="InterPro" id="IPR013766">
    <property type="entry name" value="Thioredoxin_domain"/>
</dbReference>
<dbReference type="InterPro" id="IPR036249">
    <property type="entry name" value="Thioredoxin-like_sf"/>
</dbReference>
<dbReference type="PROSITE" id="PS51352">
    <property type="entry name" value="THIOREDOXIN_2"/>
    <property type="match status" value="2"/>
</dbReference>
<comment type="similarity">
    <text evidence="4 14">Belongs to the protein disulfide isomerase family.</text>
</comment>
<dbReference type="GO" id="GO:0003756">
    <property type="term" value="F:protein disulfide isomerase activity"/>
    <property type="evidence" value="ECO:0007669"/>
    <property type="project" value="UniProtKB-EC"/>
</dbReference>
<evidence type="ECO:0000256" key="15">
    <source>
        <dbReference type="SAM" id="MobiDB-lite"/>
    </source>
</evidence>
<dbReference type="Gene3D" id="3.40.30.10">
    <property type="entry name" value="Glutaredoxin"/>
    <property type="match status" value="5"/>
</dbReference>
<keyword evidence="8" id="KW-0677">Repeat</keyword>
<dbReference type="GO" id="GO:0042470">
    <property type="term" value="C:melanosome"/>
    <property type="evidence" value="ECO:0007669"/>
    <property type="project" value="UniProtKB-SubCell"/>
</dbReference>
<dbReference type="FunFam" id="3.40.30.10:FF:000077">
    <property type="entry name" value="Protein disulfide-isomerase"/>
    <property type="match status" value="1"/>
</dbReference>
<feature type="compositionally biased region" description="Basic and acidic residues" evidence="15">
    <location>
        <begin position="430"/>
        <end position="444"/>
    </location>
</feature>
<evidence type="ECO:0000256" key="9">
    <source>
        <dbReference type="ARBA" id="ARBA00022824"/>
    </source>
</evidence>
<dbReference type="FunFam" id="3.40.30.10:FF:000017">
    <property type="entry name" value="Protein disulfide-isomerase A4"/>
    <property type="match status" value="1"/>
</dbReference>
<feature type="domain" description="Thioredoxin" evidence="17">
    <location>
        <begin position="282"/>
        <end position="424"/>
    </location>
</feature>
<evidence type="ECO:0000256" key="14">
    <source>
        <dbReference type="RuleBase" id="RU004208"/>
    </source>
</evidence>
<feature type="signal peptide" evidence="16">
    <location>
        <begin position="1"/>
        <end position="22"/>
    </location>
</feature>
<dbReference type="CDD" id="cd03069">
    <property type="entry name" value="PDI_b_ERp57"/>
    <property type="match status" value="1"/>
</dbReference>
<keyword evidence="7 16" id="KW-0732">Signal</keyword>
<dbReference type="CDD" id="cd02995">
    <property type="entry name" value="PDI_a_PDI_a'_C"/>
    <property type="match status" value="1"/>
</dbReference>
<evidence type="ECO:0000256" key="13">
    <source>
        <dbReference type="ARBA" id="ARBA00045713"/>
    </source>
</evidence>
<keyword evidence="10" id="KW-1015">Disulfide bond</keyword>
<keyword evidence="9" id="KW-0256">Endoplasmic reticulum</keyword>
<evidence type="ECO:0000256" key="12">
    <source>
        <dbReference type="ARBA" id="ARBA00023284"/>
    </source>
</evidence>
<evidence type="ECO:0000256" key="11">
    <source>
        <dbReference type="ARBA" id="ARBA00023235"/>
    </source>
</evidence>
<organism evidence="18 19">
    <name type="scientific">Rhinolophus ferrumequinum</name>
    <name type="common">Greater horseshoe bat</name>
    <dbReference type="NCBI Taxonomy" id="59479"/>
    <lineage>
        <taxon>Eukaryota</taxon>
        <taxon>Metazoa</taxon>
        <taxon>Chordata</taxon>
        <taxon>Craniata</taxon>
        <taxon>Vertebrata</taxon>
        <taxon>Euteleostomi</taxon>
        <taxon>Mammalia</taxon>
        <taxon>Eutheria</taxon>
        <taxon>Laurasiatheria</taxon>
        <taxon>Chiroptera</taxon>
        <taxon>Yinpterochiroptera</taxon>
        <taxon>Rhinolophoidea</taxon>
        <taxon>Rhinolophidae</taxon>
        <taxon>Rhinolophinae</taxon>
        <taxon>Rhinolophus</taxon>
    </lineage>
</organism>
<evidence type="ECO:0000256" key="8">
    <source>
        <dbReference type="ARBA" id="ARBA00022737"/>
    </source>
</evidence>
<dbReference type="GO" id="GO:0009986">
    <property type="term" value="C:cell surface"/>
    <property type="evidence" value="ECO:0007669"/>
    <property type="project" value="TreeGrafter"/>
</dbReference>
<comment type="function">
    <text evidence="13">Protein disulfide isomerase that catalyzes the formation, isomerization, and reduction or oxidation of disulfide bonds in client proteins and functions as a protein folding chaperone. Core component of the major histocompatibility complex class I (MHC I) peptide loading complex where it functions as an essential folding chaperone for TAPBP. Through TAPBP, assists the dynamic assembly of the MHC I complex with high affinity antigens in the endoplasmic reticulum. Therefore, plays a crucial role in the presentation of antigens to cytotoxic T cells in adaptive immunity.</text>
</comment>
<evidence type="ECO:0000256" key="3">
    <source>
        <dbReference type="ARBA" id="ARBA00004319"/>
    </source>
</evidence>
<name>A0A7J7XQN6_RHIFE</name>
<keyword evidence="12" id="KW-0676">Redox-active center</keyword>
<comment type="subcellular location">
    <subcellularLocation>
        <location evidence="3">Endoplasmic reticulum lumen</location>
    </subcellularLocation>
    <subcellularLocation>
        <location evidence="2">Melanosome</location>
    </subcellularLocation>
</comment>
<evidence type="ECO:0000256" key="7">
    <source>
        <dbReference type="ARBA" id="ARBA00022729"/>
    </source>
</evidence>
<evidence type="ECO:0000313" key="18">
    <source>
        <dbReference type="EMBL" id="KAF6352041.1"/>
    </source>
</evidence>
<dbReference type="GO" id="GO:0034976">
    <property type="term" value="P:response to endoplasmic reticulum stress"/>
    <property type="evidence" value="ECO:0007669"/>
    <property type="project" value="TreeGrafter"/>
</dbReference>
<dbReference type="Proteomes" id="UP000585614">
    <property type="component" value="Unassembled WGS sequence"/>
</dbReference>
<dbReference type="PANTHER" id="PTHR18929">
    <property type="entry name" value="PROTEIN DISULFIDE ISOMERASE"/>
    <property type="match status" value="1"/>
</dbReference>
<dbReference type="Pfam" id="PF00085">
    <property type="entry name" value="Thioredoxin"/>
    <property type="match status" value="2"/>
</dbReference>
<dbReference type="PRINTS" id="PR00421">
    <property type="entry name" value="THIOREDOXIN"/>
</dbReference>
<dbReference type="AlphaFoldDB" id="A0A7J7XQN6"/>
<gene>
    <name evidence="18" type="ORF">mRhiFer1_012763</name>
</gene>
<dbReference type="NCBIfam" id="TIGR01126">
    <property type="entry name" value="pdi_dom"/>
    <property type="match status" value="2"/>
</dbReference>
<evidence type="ECO:0000259" key="17">
    <source>
        <dbReference type="PROSITE" id="PS51352"/>
    </source>
</evidence>
<keyword evidence="11 18" id="KW-0413">Isomerase</keyword>
<accession>A0A7J7XQN6</accession>
<evidence type="ECO:0000256" key="6">
    <source>
        <dbReference type="ARBA" id="ARBA00022313"/>
    </source>
</evidence>
<evidence type="ECO:0000256" key="1">
    <source>
        <dbReference type="ARBA" id="ARBA00001182"/>
    </source>
</evidence>
<sequence length="444" mass="50290">MHLRRLALFFGVELLLITACLAAASDVLELTDDNFESRISDTGSAGLMLVEFFAPWCGHCKRLAPEYEAAATRLKGIVPLAKVDCTANTNTCNKYGVSGYPTLKIFRDGEEAGAYDGPRTADGIVSHLKKQAGPASVPLRTEEEFEKFISDKDASVVGFFNDLFSEAHSEFLKAASNLRDNYRFAHTNVESLVNKYDDNGEGITLFRPSHLMNKFEDRTVAYTEQKMTSGKIKKFIQENIFGICPHMTEENKDLIQGKDLLTAYYDVDYEKNAKGSNYWRNRRDGKALERFLQDYFDGNLKRYLKSEPIPESNDGPVKVVVAENFDEIVNDVNKDVLIEFYAPWCGHCKNLEPKYKELGEKLRKDPNIVIAKMDATANDVPSPYEVRGFPTIYFSPANKKLDPKKYEGGRELSDFISYLQREATNPPIIQEEKPKKKKKAQEDL</sequence>
<feature type="region of interest" description="Disordered" evidence="15">
    <location>
        <begin position="423"/>
        <end position="444"/>
    </location>
</feature>
<evidence type="ECO:0000256" key="16">
    <source>
        <dbReference type="SAM" id="SignalP"/>
    </source>
</evidence>
<feature type="domain" description="Thioredoxin" evidence="17">
    <location>
        <begin position="8"/>
        <end position="133"/>
    </location>
</feature>
<comment type="catalytic activity">
    <reaction evidence="1">
        <text>Catalyzes the rearrangement of -S-S- bonds in proteins.</text>
        <dbReference type="EC" id="5.3.4.1"/>
    </reaction>
</comment>
<evidence type="ECO:0000256" key="10">
    <source>
        <dbReference type="ARBA" id="ARBA00023157"/>
    </source>
</evidence>
<dbReference type="GO" id="GO:0006457">
    <property type="term" value="P:protein folding"/>
    <property type="evidence" value="ECO:0007669"/>
    <property type="project" value="TreeGrafter"/>
</dbReference>
<dbReference type="FunFam" id="3.40.30.10:FF:000045">
    <property type="entry name" value="Disulfide-isomerase A3"/>
    <property type="match status" value="1"/>
</dbReference>
<dbReference type="PROSITE" id="PS00194">
    <property type="entry name" value="THIOREDOXIN_1"/>
    <property type="match status" value="2"/>
</dbReference>
<dbReference type="InterPro" id="IPR041868">
    <property type="entry name" value="PDIA3_PDI_b"/>
</dbReference>
<dbReference type="InterPro" id="IPR005788">
    <property type="entry name" value="PDI_thioredoxin-like_dom"/>
</dbReference>
<feature type="chain" id="PRO_5029526319" description="Protein disulfide-isomerase A3" evidence="16">
    <location>
        <begin position="23"/>
        <end position="444"/>
    </location>
</feature>
<evidence type="ECO:0000256" key="5">
    <source>
        <dbReference type="ARBA" id="ARBA00012723"/>
    </source>
</evidence>
<dbReference type="GO" id="GO:0005788">
    <property type="term" value="C:endoplasmic reticulum lumen"/>
    <property type="evidence" value="ECO:0007669"/>
    <property type="project" value="UniProtKB-SubCell"/>
</dbReference>
<evidence type="ECO:0000313" key="19">
    <source>
        <dbReference type="Proteomes" id="UP000585614"/>
    </source>
</evidence>
<dbReference type="PANTHER" id="PTHR18929:SF132">
    <property type="entry name" value="PROTEIN DISULFIDE-ISOMERASE A3"/>
    <property type="match status" value="1"/>
</dbReference>
<protein>
    <recommendedName>
        <fullName evidence="6">Protein disulfide-isomerase A3</fullName>
        <ecNumber evidence="5">5.3.4.1</ecNumber>
    </recommendedName>
</protein>
<evidence type="ECO:0000256" key="2">
    <source>
        <dbReference type="ARBA" id="ARBA00004223"/>
    </source>
</evidence>
<proteinExistence type="inferred from homology"/>
<dbReference type="Pfam" id="PF13848">
    <property type="entry name" value="Thioredoxin_6"/>
    <property type="match status" value="1"/>
</dbReference>
<comment type="caution">
    <text evidence="18">The sequence shown here is derived from an EMBL/GenBank/DDBJ whole genome shotgun (WGS) entry which is preliminary data.</text>
</comment>
<dbReference type="InterPro" id="IPR017937">
    <property type="entry name" value="Thioredoxin_CS"/>
</dbReference>
<dbReference type="EMBL" id="JACAGC010000008">
    <property type="protein sequence ID" value="KAF6352041.1"/>
    <property type="molecule type" value="Genomic_DNA"/>
</dbReference>
<evidence type="ECO:0000256" key="4">
    <source>
        <dbReference type="ARBA" id="ARBA00006347"/>
    </source>
</evidence>
<dbReference type="SUPFAM" id="SSF52833">
    <property type="entry name" value="Thioredoxin-like"/>
    <property type="match status" value="3"/>
</dbReference>